<feature type="region of interest" description="Disordered" evidence="5">
    <location>
        <begin position="660"/>
        <end position="688"/>
    </location>
</feature>
<dbReference type="SMART" id="SM00320">
    <property type="entry name" value="WD40"/>
    <property type="match status" value="8"/>
</dbReference>
<keyword evidence="2 4" id="KW-0853">WD repeat</keyword>
<dbReference type="GO" id="GO:0005509">
    <property type="term" value="F:calcium ion binding"/>
    <property type="evidence" value="ECO:0007669"/>
    <property type="project" value="InterPro"/>
</dbReference>
<dbReference type="Gene3D" id="1.10.238.10">
    <property type="entry name" value="EF-hand"/>
    <property type="match status" value="1"/>
</dbReference>
<evidence type="ECO:0000256" key="1">
    <source>
        <dbReference type="ARBA" id="ARBA00014901"/>
    </source>
</evidence>
<evidence type="ECO:0000256" key="3">
    <source>
        <dbReference type="ARBA" id="ARBA00022737"/>
    </source>
</evidence>
<keyword evidence="8" id="KW-1185">Reference proteome</keyword>
<dbReference type="PROSITE" id="PS50082">
    <property type="entry name" value="WD_REPEATS_2"/>
    <property type="match status" value="4"/>
</dbReference>
<dbReference type="InterPro" id="IPR036322">
    <property type="entry name" value="WD40_repeat_dom_sf"/>
</dbReference>
<dbReference type="InterPro" id="IPR001680">
    <property type="entry name" value="WD40_rpt"/>
</dbReference>
<dbReference type="SUPFAM" id="SSF47473">
    <property type="entry name" value="EF-hand"/>
    <property type="match status" value="1"/>
</dbReference>
<protein>
    <recommendedName>
        <fullName evidence="1">WD repeat-containing protein on Y chromosome</fullName>
    </recommendedName>
</protein>
<dbReference type="PROSITE" id="PS50294">
    <property type="entry name" value="WD_REPEATS_REGION"/>
    <property type="match status" value="2"/>
</dbReference>
<dbReference type="PANTHER" id="PTHR44324">
    <property type="entry name" value="WD40 REPEAT DOMAIN 95"/>
    <property type="match status" value="1"/>
</dbReference>
<dbReference type="Proteomes" id="UP000886611">
    <property type="component" value="Unassembled WGS sequence"/>
</dbReference>
<proteinExistence type="predicted"/>
<sequence>MEILGDLTYKEDLQKIENMFNEGGGSLNMNQFRQAVKSIREDIGNDEIDMLFMKLDINCDGTVDWHKYLDYMVEEYRERECLEKYIQKHYFPKPMEVVYTNYCEPIVRLLFRRIPQNYLSDVIESRIKLGEYLSITRDGILKKWNDEFKLLCTINIYQKEDFHTNQKLVIDMTWLFELHMIAVCSTYRDVEFFDLLSHECKKVFSLGGLDNCVLAMHYWSDGQKGVFCCGDSKGCVLVFVSLDVYLYGIFSLKCPSKSGGKGKILVRDLLRNKSMNHLCYKISAVHENMCKQIRYISDLHAVVSCSSLDDTGMAISKLPYSCRNKVETTGFYSKRGILCFDYSTKCKCLITGGFDCIVRKWNPHISSNSMSQMEGHQCPVDHIAVDTEGFKAISISRDNDLRVWNLLTAVCIQNFRISLVNVPLFAIHYDDDTKVLAFTGMDIGILFSMAKIKEGEKTSHEYPLCTALYNSSFKQVVSGCRGGMVTVWDLMTGKKAVKFMITLGKRQEITAMAFDGPKRRLITGCKDGTLRLWNFMNGSCLAELPNIEGAMVTGILYINCRIYVSGWCNRVFWYLDAKKNEAMDCKQWKCYNSDNIWAMNTYDDQLLVTASYSGDIIAWHISAGQAFCRLNAEQSLETLAPVRVFDTVEQLPLTSNLKKKQLPKHKPLMKASSFKSQEKHSRKDDENYYSKPVSSILDKKSNKIITDTNPSWSQQMTKDHLNTNDEKLDQPKLPVHKVHCLRSRKQSSDTAIVLTSSGYGHIYAWSVSPDGGLLGKFQAVSSKETFISTMVTDKNDQILLTGDTNGYLRIWDIENFCHGSKDTDEDSSARNPVTAVKLQDLIPKHCRLRGKMTRTKPEELFRDGFNVVTGPPDLLSSWRPHLNGVVHLEYIDKLQIIITASLDCNVRLWRLSGTYIGTFGQDLWNVGLPDHIAKMPSDLQRSASYQTLKVLNEGLNPYWRYELLTDFQEMLHGTDSLASHFQEIARIASEEDRNST</sequence>
<feature type="repeat" description="WD" evidence="4">
    <location>
        <begin position="373"/>
        <end position="414"/>
    </location>
</feature>
<dbReference type="OrthoDB" id="5980302at2759"/>
<dbReference type="InterPro" id="IPR002048">
    <property type="entry name" value="EF_hand_dom"/>
</dbReference>
<dbReference type="EMBL" id="JAATIS010000485">
    <property type="protein sequence ID" value="KAG2468527.1"/>
    <property type="molecule type" value="Genomic_DNA"/>
</dbReference>
<evidence type="ECO:0000256" key="4">
    <source>
        <dbReference type="PROSITE-ProRule" id="PRU00221"/>
    </source>
</evidence>
<evidence type="ECO:0000313" key="8">
    <source>
        <dbReference type="Proteomes" id="UP000886611"/>
    </source>
</evidence>
<feature type="compositionally biased region" description="Basic and acidic residues" evidence="5">
    <location>
        <begin position="676"/>
        <end position="688"/>
    </location>
</feature>
<evidence type="ECO:0000313" key="7">
    <source>
        <dbReference type="EMBL" id="KAG2468527.1"/>
    </source>
</evidence>
<keyword evidence="3" id="KW-0677">Repeat</keyword>
<evidence type="ECO:0000259" key="6">
    <source>
        <dbReference type="PROSITE" id="PS50222"/>
    </source>
</evidence>
<evidence type="ECO:0000256" key="5">
    <source>
        <dbReference type="SAM" id="MobiDB-lite"/>
    </source>
</evidence>
<dbReference type="Pfam" id="PF00400">
    <property type="entry name" value="WD40"/>
    <property type="match status" value="2"/>
</dbReference>
<comment type="caution">
    <text evidence="7">The sequence shown here is derived from an EMBL/GenBank/DDBJ whole genome shotgun (WGS) entry which is preliminary data.</text>
</comment>
<dbReference type="Gene3D" id="2.130.10.10">
    <property type="entry name" value="YVTN repeat-like/Quinoprotein amine dehydrogenase"/>
    <property type="match status" value="3"/>
</dbReference>
<dbReference type="InterPro" id="IPR019775">
    <property type="entry name" value="WD40_repeat_CS"/>
</dbReference>
<dbReference type="SUPFAM" id="SSF50978">
    <property type="entry name" value="WD40 repeat-like"/>
    <property type="match status" value="2"/>
</dbReference>
<feature type="repeat" description="WD" evidence="4">
    <location>
        <begin position="780"/>
        <end position="815"/>
    </location>
</feature>
<dbReference type="InterPro" id="IPR011992">
    <property type="entry name" value="EF-hand-dom_pair"/>
</dbReference>
<dbReference type="PROSITE" id="PS00678">
    <property type="entry name" value="WD_REPEATS_1"/>
    <property type="match status" value="2"/>
</dbReference>
<feature type="non-terminal residue" evidence="7">
    <location>
        <position position="996"/>
    </location>
</feature>
<organism evidence="7 8">
    <name type="scientific">Polypterus senegalus</name>
    <name type="common">Senegal bichir</name>
    <dbReference type="NCBI Taxonomy" id="55291"/>
    <lineage>
        <taxon>Eukaryota</taxon>
        <taxon>Metazoa</taxon>
        <taxon>Chordata</taxon>
        <taxon>Craniata</taxon>
        <taxon>Vertebrata</taxon>
        <taxon>Euteleostomi</taxon>
        <taxon>Actinopterygii</taxon>
        <taxon>Polypteriformes</taxon>
        <taxon>Polypteridae</taxon>
        <taxon>Polypterus</taxon>
    </lineage>
</organism>
<dbReference type="PANTHER" id="PTHR44324:SF6">
    <property type="entry name" value="EF-HAND CALCIUM BINDING DOMAIN 8"/>
    <property type="match status" value="1"/>
</dbReference>
<dbReference type="PROSITE" id="PS50222">
    <property type="entry name" value="EF_HAND_2"/>
    <property type="match status" value="1"/>
</dbReference>
<reference evidence="7 8" key="1">
    <citation type="journal article" date="2021" name="Cell">
        <title>Tracing the genetic footprints of vertebrate landing in non-teleost ray-finned fishes.</title>
        <authorList>
            <person name="Bi X."/>
            <person name="Wang K."/>
            <person name="Yang L."/>
            <person name="Pan H."/>
            <person name="Jiang H."/>
            <person name="Wei Q."/>
            <person name="Fang M."/>
            <person name="Yu H."/>
            <person name="Zhu C."/>
            <person name="Cai Y."/>
            <person name="He Y."/>
            <person name="Gan X."/>
            <person name="Zeng H."/>
            <person name="Yu D."/>
            <person name="Zhu Y."/>
            <person name="Jiang H."/>
            <person name="Qiu Q."/>
            <person name="Yang H."/>
            <person name="Zhang Y.E."/>
            <person name="Wang W."/>
            <person name="Zhu M."/>
            <person name="He S."/>
            <person name="Zhang G."/>
        </authorList>
    </citation>
    <scope>NUCLEOTIDE SEQUENCE [LARGE SCALE GENOMIC DNA]</scope>
    <source>
        <strain evidence="7">Bchr_013</strain>
    </source>
</reference>
<feature type="repeat" description="WD" evidence="4">
    <location>
        <begin position="502"/>
        <end position="543"/>
    </location>
</feature>
<dbReference type="InterPro" id="IPR051242">
    <property type="entry name" value="WD-EF-hand_domain"/>
</dbReference>
<evidence type="ECO:0000256" key="2">
    <source>
        <dbReference type="ARBA" id="ARBA00022574"/>
    </source>
</evidence>
<feature type="repeat" description="WD" evidence="4">
    <location>
        <begin position="878"/>
        <end position="912"/>
    </location>
</feature>
<dbReference type="AlphaFoldDB" id="A0A8X7XMC0"/>
<feature type="domain" description="EF-hand" evidence="6">
    <location>
        <begin position="43"/>
        <end position="78"/>
    </location>
</feature>
<dbReference type="InterPro" id="IPR015943">
    <property type="entry name" value="WD40/YVTN_repeat-like_dom_sf"/>
</dbReference>
<accession>A0A8X7XMC0</accession>
<feature type="non-terminal residue" evidence="7">
    <location>
        <position position="1"/>
    </location>
</feature>
<name>A0A8X7XMC0_POLSE</name>
<gene>
    <name evidence="7" type="primary">Wdy_1</name>
    <name evidence="7" type="ORF">GTO96_0015105</name>
</gene>